<evidence type="ECO:0000256" key="1">
    <source>
        <dbReference type="SAM" id="MobiDB-lite"/>
    </source>
</evidence>
<proteinExistence type="predicted"/>
<feature type="compositionally biased region" description="Polar residues" evidence="1">
    <location>
        <begin position="154"/>
        <end position="166"/>
    </location>
</feature>
<protein>
    <submittedName>
        <fullName evidence="2">Uncharacterized protein</fullName>
    </submittedName>
</protein>
<sequence length="179" mass="19337">MQSPRRSEAGTKSLILQQLTFKSFLLKTSNSHYSYQRLLFGACGDVLGDGRVINALVDEASRPRPFGPETKAADLMFGHRGFSVRVHGRPAPRTPVLPSRFARPKDGGSLSARSAALTGEGCSLFHTGFTVPHVIQSAFPCSIGEGRGIECRSSVTKHPPSHSSHSFIKGYGPSFPQKN</sequence>
<feature type="region of interest" description="Disordered" evidence="1">
    <location>
        <begin position="154"/>
        <end position="179"/>
    </location>
</feature>
<evidence type="ECO:0000313" key="3">
    <source>
        <dbReference type="Proteomes" id="UP001187315"/>
    </source>
</evidence>
<dbReference type="AlphaFoldDB" id="A0AA88LT25"/>
<keyword evidence="3" id="KW-1185">Reference proteome</keyword>
<accession>A0AA88LT25</accession>
<comment type="caution">
    <text evidence="2">The sequence shown here is derived from an EMBL/GenBank/DDBJ whole genome shotgun (WGS) entry which is preliminary data.</text>
</comment>
<evidence type="ECO:0000313" key="2">
    <source>
        <dbReference type="EMBL" id="KAK2823511.1"/>
    </source>
</evidence>
<name>A0AA88LT25_TACVA</name>
<gene>
    <name evidence="2" type="ORF">Q7C36_020111</name>
</gene>
<dbReference type="Proteomes" id="UP001187315">
    <property type="component" value="Unassembled WGS sequence"/>
</dbReference>
<reference evidence="2" key="1">
    <citation type="submission" date="2023-08" db="EMBL/GenBank/DDBJ databases">
        <title>Pelteobagrus vachellii genome.</title>
        <authorList>
            <person name="Liu H."/>
        </authorList>
    </citation>
    <scope>NUCLEOTIDE SEQUENCE</scope>
    <source>
        <strain evidence="2">PRFRI_2022a</strain>
        <tissue evidence="2">Muscle</tissue>
    </source>
</reference>
<organism evidence="2 3">
    <name type="scientific">Tachysurus vachellii</name>
    <name type="common">Darkbarbel catfish</name>
    <name type="synonym">Pelteobagrus vachellii</name>
    <dbReference type="NCBI Taxonomy" id="175792"/>
    <lineage>
        <taxon>Eukaryota</taxon>
        <taxon>Metazoa</taxon>
        <taxon>Chordata</taxon>
        <taxon>Craniata</taxon>
        <taxon>Vertebrata</taxon>
        <taxon>Euteleostomi</taxon>
        <taxon>Actinopterygii</taxon>
        <taxon>Neopterygii</taxon>
        <taxon>Teleostei</taxon>
        <taxon>Ostariophysi</taxon>
        <taxon>Siluriformes</taxon>
        <taxon>Bagridae</taxon>
        <taxon>Tachysurus</taxon>
    </lineage>
</organism>
<dbReference type="EMBL" id="JAVHJS010000021">
    <property type="protein sequence ID" value="KAK2823511.1"/>
    <property type="molecule type" value="Genomic_DNA"/>
</dbReference>